<dbReference type="EC" id="2.5.1.75" evidence="10"/>
<feature type="site" description="Interaction with substrate tRNA" evidence="10">
    <location>
        <position position="125"/>
    </location>
</feature>
<feature type="site" description="Interaction with substrate tRNA" evidence="10">
    <location>
        <position position="146"/>
    </location>
</feature>
<evidence type="ECO:0000256" key="4">
    <source>
        <dbReference type="ARBA" id="ARBA00022679"/>
    </source>
</evidence>
<evidence type="ECO:0000313" key="15">
    <source>
        <dbReference type="Proteomes" id="UP000571817"/>
    </source>
</evidence>
<evidence type="ECO:0000256" key="3">
    <source>
        <dbReference type="ARBA" id="ARBA00005842"/>
    </source>
</evidence>
<dbReference type="InterPro" id="IPR018022">
    <property type="entry name" value="IPT"/>
</dbReference>
<comment type="catalytic activity">
    <reaction evidence="9 10 11">
        <text>adenosine(37) in tRNA + dimethylallyl diphosphate = N(6)-dimethylallyladenosine(37) in tRNA + diphosphate</text>
        <dbReference type="Rhea" id="RHEA:26482"/>
        <dbReference type="Rhea" id="RHEA-COMP:10162"/>
        <dbReference type="Rhea" id="RHEA-COMP:10375"/>
        <dbReference type="ChEBI" id="CHEBI:33019"/>
        <dbReference type="ChEBI" id="CHEBI:57623"/>
        <dbReference type="ChEBI" id="CHEBI:74411"/>
        <dbReference type="ChEBI" id="CHEBI:74415"/>
        <dbReference type="EC" id="2.5.1.75"/>
    </reaction>
</comment>
<dbReference type="InterPro" id="IPR039657">
    <property type="entry name" value="Dimethylallyltransferase"/>
</dbReference>
<evidence type="ECO:0000256" key="10">
    <source>
        <dbReference type="HAMAP-Rule" id="MF_00185"/>
    </source>
</evidence>
<name>A0A853DGX6_9MICO</name>
<keyword evidence="6 10" id="KW-0547">Nucleotide-binding</keyword>
<keyword evidence="15" id="KW-1185">Reference proteome</keyword>
<dbReference type="FunFam" id="1.10.20.140:FF:000001">
    <property type="entry name" value="tRNA dimethylallyltransferase"/>
    <property type="match status" value="1"/>
</dbReference>
<dbReference type="EMBL" id="JACCFW010000001">
    <property type="protein sequence ID" value="NYJ75199.1"/>
    <property type="molecule type" value="Genomic_DNA"/>
</dbReference>
<feature type="binding site" evidence="10">
    <location>
        <begin position="34"/>
        <end position="41"/>
    </location>
    <ligand>
        <name>ATP</name>
        <dbReference type="ChEBI" id="CHEBI:30616"/>
    </ligand>
</feature>
<sequence>MTTSIRRGPGTASTALDTSLMDVGGRATVVAVVGPTATGKSHLGLDLAEALDGEIVNADASQLYRGMDIGTAKLPVAERRGIPHHLLDVLDVREESTLAAYQERVTVAIDDVCARGRTPILVGGSGLYARAALDVLEIPPTDPGARAAWEQRLETEGPDALHAQLREQDPAAARAIGPANGRRLVRALEVIELTGRPFSATMPTRTYRRPAVQVGLRADRPLLHERIARRARQMWEDGLLDEVRRLDGQGLRDGRTASRAIGYAQALGQLDGDLTRDQAIDETALATRRFARRQVAWFKADPRITWLDHDDPDLTDRALALIRAARP</sequence>
<gene>
    <name evidence="10" type="primary">miaA</name>
    <name evidence="14" type="ORF">HNR15_002162</name>
</gene>
<protein>
    <recommendedName>
        <fullName evidence="10">tRNA dimethylallyltransferase</fullName>
        <ecNumber evidence="10">2.5.1.75</ecNumber>
    </recommendedName>
    <alternativeName>
        <fullName evidence="10">Dimethylallyl diphosphate:tRNA dimethylallyltransferase</fullName>
        <shortName evidence="10">DMAPP:tRNA dimethylallyltransferase</shortName>
        <shortName evidence="10">DMATase</shortName>
    </alternativeName>
    <alternativeName>
        <fullName evidence="10">Isopentenyl-diphosphate:tRNA isopentenyltransferase</fullName>
        <shortName evidence="10">IPP transferase</shortName>
        <shortName evidence="10">IPPT</shortName>
        <shortName evidence="10">IPTase</shortName>
    </alternativeName>
</protein>
<keyword evidence="8 10" id="KW-0460">Magnesium</keyword>
<reference evidence="14 15" key="1">
    <citation type="submission" date="2020-07" db="EMBL/GenBank/DDBJ databases">
        <title>Sequencing the genomes of 1000 actinobacteria strains.</title>
        <authorList>
            <person name="Klenk H.-P."/>
        </authorList>
    </citation>
    <scope>NUCLEOTIDE SEQUENCE [LARGE SCALE GENOMIC DNA]</scope>
    <source>
        <strain evidence="14 15">DSM 29531</strain>
    </source>
</reference>
<keyword evidence="4 10" id="KW-0808">Transferase</keyword>
<dbReference type="Gene3D" id="3.40.50.300">
    <property type="entry name" value="P-loop containing nucleotide triphosphate hydrolases"/>
    <property type="match status" value="1"/>
</dbReference>
<keyword evidence="5 10" id="KW-0819">tRNA processing</keyword>
<organism evidence="14 15">
    <name type="scientific">Allobranchiibius huperziae</name>
    <dbReference type="NCBI Taxonomy" id="1874116"/>
    <lineage>
        <taxon>Bacteria</taxon>
        <taxon>Bacillati</taxon>
        <taxon>Actinomycetota</taxon>
        <taxon>Actinomycetes</taxon>
        <taxon>Micrococcales</taxon>
        <taxon>Dermacoccaceae</taxon>
        <taxon>Allobranchiibius</taxon>
    </lineage>
</organism>
<keyword evidence="7 10" id="KW-0067">ATP-binding</keyword>
<dbReference type="AlphaFoldDB" id="A0A853DGX6"/>
<dbReference type="GO" id="GO:0006400">
    <property type="term" value="P:tRNA modification"/>
    <property type="evidence" value="ECO:0007669"/>
    <property type="project" value="TreeGrafter"/>
</dbReference>
<evidence type="ECO:0000256" key="9">
    <source>
        <dbReference type="ARBA" id="ARBA00049563"/>
    </source>
</evidence>
<evidence type="ECO:0000256" key="7">
    <source>
        <dbReference type="ARBA" id="ARBA00022840"/>
    </source>
</evidence>
<dbReference type="Pfam" id="PF01715">
    <property type="entry name" value="IPPT"/>
    <property type="match status" value="1"/>
</dbReference>
<dbReference type="NCBIfam" id="TIGR00174">
    <property type="entry name" value="miaA"/>
    <property type="match status" value="1"/>
</dbReference>
<evidence type="ECO:0000256" key="5">
    <source>
        <dbReference type="ARBA" id="ARBA00022694"/>
    </source>
</evidence>
<dbReference type="GO" id="GO:0052381">
    <property type="term" value="F:tRNA dimethylallyltransferase activity"/>
    <property type="evidence" value="ECO:0007669"/>
    <property type="project" value="UniProtKB-UniRule"/>
</dbReference>
<dbReference type="SUPFAM" id="SSF52540">
    <property type="entry name" value="P-loop containing nucleoside triphosphate hydrolases"/>
    <property type="match status" value="1"/>
</dbReference>
<feature type="binding site" evidence="10">
    <location>
        <begin position="36"/>
        <end position="41"/>
    </location>
    <ligand>
        <name>substrate</name>
    </ligand>
</feature>
<dbReference type="PANTHER" id="PTHR11088">
    <property type="entry name" value="TRNA DIMETHYLALLYLTRANSFERASE"/>
    <property type="match status" value="1"/>
</dbReference>
<evidence type="ECO:0000256" key="1">
    <source>
        <dbReference type="ARBA" id="ARBA00001946"/>
    </source>
</evidence>
<evidence type="ECO:0000256" key="6">
    <source>
        <dbReference type="ARBA" id="ARBA00022741"/>
    </source>
</evidence>
<evidence type="ECO:0000256" key="8">
    <source>
        <dbReference type="ARBA" id="ARBA00022842"/>
    </source>
</evidence>
<dbReference type="PANTHER" id="PTHR11088:SF60">
    <property type="entry name" value="TRNA DIMETHYLALLYLTRANSFERASE"/>
    <property type="match status" value="1"/>
</dbReference>
<dbReference type="HAMAP" id="MF_00185">
    <property type="entry name" value="IPP_trans"/>
    <property type="match status" value="1"/>
</dbReference>
<comment type="cofactor">
    <cofactor evidence="1 10">
        <name>Mg(2+)</name>
        <dbReference type="ChEBI" id="CHEBI:18420"/>
    </cofactor>
</comment>
<evidence type="ECO:0000256" key="13">
    <source>
        <dbReference type="RuleBase" id="RU003785"/>
    </source>
</evidence>
<comment type="caution">
    <text evidence="10">Lacks conserved residue(s) required for the propagation of feature annotation.</text>
</comment>
<comment type="function">
    <text evidence="2 10 12">Catalyzes the transfer of a dimethylallyl group onto the adenine at position 37 in tRNAs that read codons beginning with uridine, leading to the formation of N6-(dimethylallyl)adenosine (i(6)A).</text>
</comment>
<comment type="caution">
    <text evidence="14">The sequence shown here is derived from an EMBL/GenBank/DDBJ whole genome shotgun (WGS) entry which is preliminary data.</text>
</comment>
<evidence type="ECO:0000256" key="12">
    <source>
        <dbReference type="RuleBase" id="RU003784"/>
    </source>
</evidence>
<dbReference type="InterPro" id="IPR027417">
    <property type="entry name" value="P-loop_NTPase"/>
</dbReference>
<evidence type="ECO:0000313" key="14">
    <source>
        <dbReference type="EMBL" id="NYJ75199.1"/>
    </source>
</evidence>
<evidence type="ECO:0000256" key="2">
    <source>
        <dbReference type="ARBA" id="ARBA00003213"/>
    </source>
</evidence>
<proteinExistence type="inferred from homology"/>
<accession>A0A853DGX6</accession>
<dbReference type="Gene3D" id="1.10.20.140">
    <property type="match status" value="1"/>
</dbReference>
<dbReference type="Proteomes" id="UP000571817">
    <property type="component" value="Unassembled WGS sequence"/>
</dbReference>
<evidence type="ECO:0000256" key="11">
    <source>
        <dbReference type="RuleBase" id="RU003783"/>
    </source>
</evidence>
<comment type="similarity">
    <text evidence="3 10 13">Belongs to the IPP transferase family.</text>
</comment>
<dbReference type="GO" id="GO:0005524">
    <property type="term" value="F:ATP binding"/>
    <property type="evidence" value="ECO:0007669"/>
    <property type="project" value="UniProtKB-UniRule"/>
</dbReference>
<comment type="subunit">
    <text evidence="10">Monomer.</text>
</comment>